<keyword evidence="5 6" id="KW-0472">Membrane</keyword>
<keyword evidence="8" id="KW-1185">Reference proteome</keyword>
<feature type="transmembrane region" description="Helical" evidence="6">
    <location>
        <begin position="403"/>
        <end position="426"/>
    </location>
</feature>
<dbReference type="PANTHER" id="PTHR13353">
    <property type="entry name" value="TRANSMEMBRANE PROTEIN 19"/>
    <property type="match status" value="1"/>
</dbReference>
<reference evidence="7 8" key="1">
    <citation type="submission" date="2018-11" db="EMBL/GenBank/DDBJ databases">
        <title>Genome sequencing of Lachnoanaerobaculum sp. KCOM 2030 (= ChDC B114).</title>
        <authorList>
            <person name="Kook J.-K."/>
            <person name="Park S.-N."/>
            <person name="Lim Y.K."/>
        </authorList>
    </citation>
    <scope>NUCLEOTIDE SEQUENCE [LARGE SCALE GENOMIC DNA]</scope>
    <source>
        <strain evidence="7 8">KCOM 2030</strain>
    </source>
</reference>
<dbReference type="AlphaFoldDB" id="A0A3P3R0D0"/>
<comment type="subcellular location">
    <subcellularLocation>
        <location evidence="1">Membrane</location>
        <topology evidence="1">Multi-pass membrane protein</topology>
    </subcellularLocation>
</comment>
<evidence type="ECO:0000313" key="7">
    <source>
        <dbReference type="EMBL" id="RRJ26891.1"/>
    </source>
</evidence>
<keyword evidence="4 6" id="KW-1133">Transmembrane helix</keyword>
<comment type="caution">
    <text evidence="7">The sequence shown here is derived from an EMBL/GenBank/DDBJ whole genome shotgun (WGS) entry which is preliminary data.</text>
</comment>
<evidence type="ECO:0000256" key="4">
    <source>
        <dbReference type="ARBA" id="ARBA00022989"/>
    </source>
</evidence>
<feature type="transmembrane region" description="Helical" evidence="6">
    <location>
        <begin position="86"/>
        <end position="103"/>
    </location>
</feature>
<dbReference type="EMBL" id="RRCO01000001">
    <property type="protein sequence ID" value="RRJ26891.1"/>
    <property type="molecule type" value="Genomic_DNA"/>
</dbReference>
<dbReference type="Proteomes" id="UP000272490">
    <property type="component" value="Unassembled WGS sequence"/>
</dbReference>
<evidence type="ECO:0000256" key="6">
    <source>
        <dbReference type="SAM" id="Phobius"/>
    </source>
</evidence>
<feature type="transmembrane region" description="Helical" evidence="6">
    <location>
        <begin position="377"/>
        <end position="397"/>
    </location>
</feature>
<feature type="transmembrane region" description="Helical" evidence="6">
    <location>
        <begin position="172"/>
        <end position="194"/>
    </location>
</feature>
<proteinExistence type="inferred from homology"/>
<accession>A0A3P3R0D0</accession>
<gene>
    <name evidence="7" type="ORF">EHV10_02435</name>
</gene>
<dbReference type="RefSeq" id="WP_128673251.1">
    <property type="nucleotide sequence ID" value="NZ_RRCO01000001.1"/>
</dbReference>
<feature type="transmembrane region" description="Helical" evidence="6">
    <location>
        <begin position="42"/>
        <end position="66"/>
    </location>
</feature>
<feature type="transmembrane region" description="Helical" evidence="6">
    <location>
        <begin position="149"/>
        <end position="166"/>
    </location>
</feature>
<sequence>MNILLIGLSFLYIFSVIGFSTIIFKKNQGELSRKFIHIMVGNWIFISVFFTDVKAAIFVPAVFIIINIWSRKYKLIPSMERQDDSWGTVYYSISLCVAVAVRFATGWNIFPIIGILIMAYGDGLAALVGKKFRGRKPYFFSPKTLAGSVTVFIVAIAVTIITILTVGDPKNIVRIGIGTVYIIGFCNGFLSAFIEAAGTKGSDNLTLPLGSALFATLAFYYGDIFFFVYFIFSAGVLLLSLKFRLLTPDGVIAAILTAITLYLLGGVWIAMSLYTFYFLGSIVSKIKNKRKLEADRFQETGGARTWKQVVCNSLPACILVFCKYFSPENIEFSLLSFVVFAAANADTFSSEIGVLGKGKVFSIITGKNIQRGVSGGVSWGGFFAGLTGGFLSAWLAFPQFGYQGVAFVTLTAFLGTLIDSILGALFQRKYLTKEGIISDKKVYDNQKPIKGFSWMSNNTVNLISLFIIVVVGYIVNLIWKIT</sequence>
<name>A0A3P3R0D0_9FIRM</name>
<feature type="transmembrane region" description="Helical" evidence="6">
    <location>
        <begin position="252"/>
        <end position="280"/>
    </location>
</feature>
<evidence type="ECO:0000256" key="5">
    <source>
        <dbReference type="ARBA" id="ARBA00023136"/>
    </source>
</evidence>
<dbReference type="Pfam" id="PF01940">
    <property type="entry name" value="DUF92"/>
    <property type="match status" value="1"/>
</dbReference>
<evidence type="ECO:0000313" key="8">
    <source>
        <dbReference type="Proteomes" id="UP000272490"/>
    </source>
</evidence>
<comment type="similarity">
    <text evidence="2">Belongs to the TMEM19 family.</text>
</comment>
<feature type="transmembrane region" description="Helical" evidence="6">
    <location>
        <begin position="460"/>
        <end position="479"/>
    </location>
</feature>
<organism evidence="7 8">
    <name type="scientific">Lachnoanaerobaculum gingivalis</name>
    <dbReference type="NCBI Taxonomy" id="2490855"/>
    <lineage>
        <taxon>Bacteria</taxon>
        <taxon>Bacillati</taxon>
        <taxon>Bacillota</taxon>
        <taxon>Clostridia</taxon>
        <taxon>Lachnospirales</taxon>
        <taxon>Lachnospiraceae</taxon>
        <taxon>Lachnoanaerobaculum</taxon>
    </lineage>
</organism>
<protein>
    <submittedName>
        <fullName evidence="7">DUF92 domain-containing protein</fullName>
    </submittedName>
</protein>
<evidence type="ECO:0000256" key="3">
    <source>
        <dbReference type="ARBA" id="ARBA00022692"/>
    </source>
</evidence>
<feature type="transmembrane region" description="Helical" evidence="6">
    <location>
        <begin position="206"/>
        <end position="232"/>
    </location>
</feature>
<dbReference type="OrthoDB" id="8149352at2"/>
<evidence type="ECO:0000256" key="2">
    <source>
        <dbReference type="ARBA" id="ARBA00009012"/>
    </source>
</evidence>
<dbReference type="InterPro" id="IPR002794">
    <property type="entry name" value="DUF92_TMEM19"/>
</dbReference>
<dbReference type="PANTHER" id="PTHR13353:SF5">
    <property type="entry name" value="TRANSMEMBRANE PROTEIN 19"/>
    <property type="match status" value="1"/>
</dbReference>
<dbReference type="GO" id="GO:0016020">
    <property type="term" value="C:membrane"/>
    <property type="evidence" value="ECO:0007669"/>
    <property type="project" value="UniProtKB-SubCell"/>
</dbReference>
<feature type="transmembrane region" description="Helical" evidence="6">
    <location>
        <begin position="109"/>
        <end position="128"/>
    </location>
</feature>
<keyword evidence="3 6" id="KW-0812">Transmembrane</keyword>
<evidence type="ECO:0000256" key="1">
    <source>
        <dbReference type="ARBA" id="ARBA00004141"/>
    </source>
</evidence>